<evidence type="ECO:0000313" key="1">
    <source>
        <dbReference type="EMBL" id="CRK99728.1"/>
    </source>
</evidence>
<proteinExistence type="predicted"/>
<evidence type="ECO:0000313" key="2">
    <source>
        <dbReference type="Proteomes" id="UP000183832"/>
    </source>
</evidence>
<protein>
    <submittedName>
        <fullName evidence="1">CLUMA_CG013036, isoform A</fullName>
    </submittedName>
</protein>
<sequence length="70" mass="7828">MTVTSFEFNNVPCCSLCLQHKVKEIPNLFACYVPRLLSKSSADATDVGLPSFGSFSADRKKLFQIQKEIQ</sequence>
<dbReference type="Proteomes" id="UP000183832">
    <property type="component" value="Unassembled WGS sequence"/>
</dbReference>
<gene>
    <name evidence="1" type="ORF">CLUMA_CG013036</name>
</gene>
<name>A0A1J1IHP8_9DIPT</name>
<organism evidence="1 2">
    <name type="scientific">Clunio marinus</name>
    <dbReference type="NCBI Taxonomy" id="568069"/>
    <lineage>
        <taxon>Eukaryota</taxon>
        <taxon>Metazoa</taxon>
        <taxon>Ecdysozoa</taxon>
        <taxon>Arthropoda</taxon>
        <taxon>Hexapoda</taxon>
        <taxon>Insecta</taxon>
        <taxon>Pterygota</taxon>
        <taxon>Neoptera</taxon>
        <taxon>Endopterygota</taxon>
        <taxon>Diptera</taxon>
        <taxon>Nematocera</taxon>
        <taxon>Chironomoidea</taxon>
        <taxon>Chironomidae</taxon>
        <taxon>Clunio</taxon>
    </lineage>
</organism>
<dbReference type="AlphaFoldDB" id="A0A1J1IHP8"/>
<keyword evidence="2" id="KW-1185">Reference proteome</keyword>
<dbReference type="EMBL" id="CVRI01000052">
    <property type="protein sequence ID" value="CRK99728.1"/>
    <property type="molecule type" value="Genomic_DNA"/>
</dbReference>
<reference evidence="1 2" key="1">
    <citation type="submission" date="2015-04" db="EMBL/GenBank/DDBJ databases">
        <authorList>
            <person name="Syromyatnikov M.Y."/>
            <person name="Popov V.N."/>
        </authorList>
    </citation>
    <scope>NUCLEOTIDE SEQUENCE [LARGE SCALE GENOMIC DNA]</scope>
</reference>
<accession>A0A1J1IHP8</accession>